<sequence length="873" mass="96941">MGHGLLQWWSPWWPSGRNLKRIRLIKVMVMTTVVPWRPGKKHGWLCVEEPLDHFTAAWHGGRVYVHRKDLCGAGLQLTAKWPATFTRIEIPSTRPASPRLGSAVDWKEAQDPRSPGRFSEASTEASLQESIPSTMLNARFGRIAGSQDGRILLTCHMGRQDFAFLVSWSPNLLLNFLSEILGHCHSPHSIVRDAALWTLNQLVLSAAKQQNASSSLTCLHLAPLISMSCQLGAAETTKLMNPRVDFEAAVSIVLCFCRPQPTAVGAGGQPNNRGVRPALRQLQCMGGPDARGLRTLTSSPQVKRTRGKPNGDGSTTAPGEASSCRWERGWQGQDGFCSPAFSAKSGVVRLKPTLGLMLQSAASWQIAFSGCLVQENDYAPPLLIIGCVLAAVAVLLLGVLLFKNLDTRGKHEDHEVHGRRIGVSSESPRAQPKYAPAIPVYGQQKPIRSAPAGTPSRAESPPSVKDSAARRAFNSIDKDRSGFITRQELNPYLANMPPETAEAVFQSLDRDGDNRISFEEFERYFYPIIAHEPQPVDTPENAVLGICSYYLLNVFPELAQVCTGLQNPNFYDMAKVLAAGPTGTRLSVRCSWQEQFLDTDMQHGLGHGKVCPRDGKRGCSIVDAVDARHRGKVTHFLSWCWAYKLQDFVSAISSWTKRHELVTSEVFLWICFFCNNQYRILESATDTGPDELKEAFESNLAKAGRMLILLDSFERAWCIFETYVCIDNKFPMTIILPEHAEDLFRQKMETAGGLRNLRQEFGAIDARSAKASSQADQQMIRDLILRTTGYNVVNEAVKKCLLDQLKYLFEACISRLVECAMYVPCMQSQAQRMCLSGWQFRELGTEGDAQHMASRGQAQARIRTIRAGQRAMT</sequence>
<keyword evidence="3" id="KW-0812">Transmembrane</keyword>
<feature type="region of interest" description="Disordered" evidence="2">
    <location>
        <begin position="411"/>
        <end position="431"/>
    </location>
</feature>
<keyword evidence="1" id="KW-0106">Calcium</keyword>
<dbReference type="EMBL" id="LSRX01000782">
    <property type="protein sequence ID" value="OLP89011.1"/>
    <property type="molecule type" value="Genomic_DNA"/>
</dbReference>
<dbReference type="OrthoDB" id="406239at2759"/>
<reference evidence="5 6" key="1">
    <citation type="submission" date="2016-02" db="EMBL/GenBank/DDBJ databases">
        <title>Genome analysis of coral dinoflagellate symbionts highlights evolutionary adaptations to a symbiotic lifestyle.</title>
        <authorList>
            <person name="Aranda M."/>
            <person name="Li Y."/>
            <person name="Liew Y.J."/>
            <person name="Baumgarten S."/>
            <person name="Simakov O."/>
            <person name="Wilson M."/>
            <person name="Piel J."/>
            <person name="Ashoor H."/>
            <person name="Bougouffa S."/>
            <person name="Bajic V.B."/>
            <person name="Ryu T."/>
            <person name="Ravasi T."/>
            <person name="Bayer T."/>
            <person name="Micklem G."/>
            <person name="Kim H."/>
            <person name="Bhak J."/>
            <person name="Lajeunesse T.C."/>
            <person name="Voolstra C.R."/>
        </authorList>
    </citation>
    <scope>NUCLEOTIDE SEQUENCE [LARGE SCALE GENOMIC DNA]</scope>
    <source>
        <strain evidence="5 6">CCMP2467</strain>
    </source>
</reference>
<dbReference type="InterPro" id="IPR002048">
    <property type="entry name" value="EF_hand_dom"/>
</dbReference>
<comment type="caution">
    <text evidence="5">The sequence shown here is derived from an EMBL/GenBank/DDBJ whole genome shotgun (WGS) entry which is preliminary data.</text>
</comment>
<evidence type="ECO:0000313" key="6">
    <source>
        <dbReference type="Proteomes" id="UP000186817"/>
    </source>
</evidence>
<protein>
    <submittedName>
        <fullName evidence="5">Calcium-binding protein 8</fullName>
    </submittedName>
</protein>
<evidence type="ECO:0000256" key="2">
    <source>
        <dbReference type="SAM" id="MobiDB-lite"/>
    </source>
</evidence>
<dbReference type="CDD" id="cd00051">
    <property type="entry name" value="EFh"/>
    <property type="match status" value="1"/>
</dbReference>
<keyword evidence="3" id="KW-1133">Transmembrane helix</keyword>
<dbReference type="PROSITE" id="PS00018">
    <property type="entry name" value="EF_HAND_1"/>
    <property type="match status" value="1"/>
</dbReference>
<accession>A0A1Q9D1F6</accession>
<dbReference type="GO" id="GO:0005509">
    <property type="term" value="F:calcium ion binding"/>
    <property type="evidence" value="ECO:0007669"/>
    <property type="project" value="InterPro"/>
</dbReference>
<dbReference type="InterPro" id="IPR018247">
    <property type="entry name" value="EF_Hand_1_Ca_BS"/>
</dbReference>
<dbReference type="Gene3D" id="1.10.238.10">
    <property type="entry name" value="EF-hand"/>
    <property type="match status" value="1"/>
</dbReference>
<keyword evidence="6" id="KW-1185">Reference proteome</keyword>
<dbReference type="Pfam" id="PF13499">
    <property type="entry name" value="EF-hand_7"/>
    <property type="match status" value="1"/>
</dbReference>
<feature type="region of interest" description="Disordered" evidence="2">
    <location>
        <begin position="445"/>
        <end position="469"/>
    </location>
</feature>
<dbReference type="SMART" id="SM00054">
    <property type="entry name" value="EFh"/>
    <property type="match status" value="2"/>
</dbReference>
<feature type="region of interest" description="Disordered" evidence="2">
    <location>
        <begin position="287"/>
        <end position="322"/>
    </location>
</feature>
<feature type="domain" description="EF-hand" evidence="4">
    <location>
        <begin position="496"/>
        <end position="531"/>
    </location>
</feature>
<name>A0A1Q9D1F6_SYMMI</name>
<feature type="transmembrane region" description="Helical" evidence="3">
    <location>
        <begin position="378"/>
        <end position="402"/>
    </location>
</feature>
<dbReference type="PROSITE" id="PS50222">
    <property type="entry name" value="EF_HAND_2"/>
    <property type="match status" value="1"/>
</dbReference>
<dbReference type="AlphaFoldDB" id="A0A1Q9D1F6"/>
<dbReference type="InterPro" id="IPR011992">
    <property type="entry name" value="EF-hand-dom_pair"/>
</dbReference>
<keyword evidence="3" id="KW-0472">Membrane</keyword>
<dbReference type="SUPFAM" id="SSF47473">
    <property type="entry name" value="EF-hand"/>
    <property type="match status" value="1"/>
</dbReference>
<evidence type="ECO:0000259" key="4">
    <source>
        <dbReference type="PROSITE" id="PS50222"/>
    </source>
</evidence>
<organism evidence="5 6">
    <name type="scientific">Symbiodinium microadriaticum</name>
    <name type="common">Dinoflagellate</name>
    <name type="synonym">Zooxanthella microadriatica</name>
    <dbReference type="NCBI Taxonomy" id="2951"/>
    <lineage>
        <taxon>Eukaryota</taxon>
        <taxon>Sar</taxon>
        <taxon>Alveolata</taxon>
        <taxon>Dinophyceae</taxon>
        <taxon>Suessiales</taxon>
        <taxon>Symbiodiniaceae</taxon>
        <taxon>Symbiodinium</taxon>
    </lineage>
</organism>
<feature type="region of interest" description="Disordered" evidence="2">
    <location>
        <begin position="92"/>
        <end position="124"/>
    </location>
</feature>
<evidence type="ECO:0000313" key="5">
    <source>
        <dbReference type="EMBL" id="OLP89011.1"/>
    </source>
</evidence>
<gene>
    <name evidence="5" type="primary">Caln1</name>
    <name evidence="5" type="ORF">AK812_SmicGene29560</name>
</gene>
<evidence type="ECO:0000256" key="1">
    <source>
        <dbReference type="ARBA" id="ARBA00022837"/>
    </source>
</evidence>
<dbReference type="Proteomes" id="UP000186817">
    <property type="component" value="Unassembled WGS sequence"/>
</dbReference>
<evidence type="ECO:0000256" key="3">
    <source>
        <dbReference type="SAM" id="Phobius"/>
    </source>
</evidence>
<proteinExistence type="predicted"/>